<protein>
    <submittedName>
        <fullName evidence="2">Carboxypeptidase-like regulatory domain-containing protein</fullName>
    </submittedName>
</protein>
<dbReference type="GO" id="GO:0030246">
    <property type="term" value="F:carbohydrate binding"/>
    <property type="evidence" value="ECO:0007669"/>
    <property type="project" value="InterPro"/>
</dbReference>
<dbReference type="Pfam" id="PF13715">
    <property type="entry name" value="CarbopepD_reg_2"/>
    <property type="match status" value="1"/>
</dbReference>
<sequence length="405" mass="46886">MTRFFRILFLMIAMMPCVAYAFQPGYTISGIVKDKTGETIPGANVLLSGYQIGAVANNEGRYLIGKLSPGNYQVLVQMIGYLPASINVIINDKSVVADIVLTQNIRQLEEVVIRADPNRSQYLQIFRESFLGTSLNAEKTTITNPEVIKFNYDAGKRVLQASADEFILMENKELGYRIKYLLKYFEKDDSVNLIRYYGYPSFEDLSEPKSRQYKEKRDEAYYGSSQHFLRALFNNTTMREGFTIYNMEKIPNPYKLPDSTLDQKIDYFTRAAIRGIIIYHGKDSLKHYSQMKLSPDTIVQVNSEEVDTDTLVKKEVNNLRWMNFQNKLYVIYSGENESKAYRKQSSYKVSRPRYLRDEQVSIVHQLKSPIAFYRYGTPFDPDALLFEGYWGYEKVADMVPVDYMP</sequence>
<keyword evidence="2" id="KW-0121">Carboxypeptidase</keyword>
<feature type="chain" id="PRO_5020749587" evidence="1">
    <location>
        <begin position="22"/>
        <end position="405"/>
    </location>
</feature>
<feature type="signal peptide" evidence="1">
    <location>
        <begin position="1"/>
        <end position="21"/>
    </location>
</feature>
<keyword evidence="2" id="KW-0378">Hydrolase</keyword>
<dbReference type="OrthoDB" id="1223654at2"/>
<dbReference type="EMBL" id="SJSL01000002">
    <property type="protein sequence ID" value="TCD01212.1"/>
    <property type="molecule type" value="Genomic_DNA"/>
</dbReference>
<keyword evidence="3" id="KW-1185">Reference proteome</keyword>
<comment type="caution">
    <text evidence="2">The sequence shown here is derived from an EMBL/GenBank/DDBJ whole genome shotgun (WGS) entry which is preliminary data.</text>
</comment>
<dbReference type="Gene3D" id="2.60.40.1120">
    <property type="entry name" value="Carboxypeptidase-like, regulatory domain"/>
    <property type="match status" value="1"/>
</dbReference>
<dbReference type="GO" id="GO:0004180">
    <property type="term" value="F:carboxypeptidase activity"/>
    <property type="evidence" value="ECO:0007669"/>
    <property type="project" value="UniProtKB-KW"/>
</dbReference>
<reference evidence="2 3" key="1">
    <citation type="submission" date="2019-02" db="EMBL/GenBank/DDBJ databases">
        <title>Pedobacter sp. RP-1-14 sp. nov., isolated from Arctic soil.</title>
        <authorList>
            <person name="Dahal R.H."/>
        </authorList>
    </citation>
    <scope>NUCLEOTIDE SEQUENCE [LARGE SCALE GENOMIC DNA]</scope>
    <source>
        <strain evidence="2 3">RP-1-14</strain>
    </source>
</reference>
<gene>
    <name evidence="2" type="ORF">EZ437_10655</name>
</gene>
<name>A0A4R0NKE3_9SPHI</name>
<dbReference type="AlphaFoldDB" id="A0A4R0NKE3"/>
<accession>A0A4R0NKE3</accession>
<evidence type="ECO:0000313" key="3">
    <source>
        <dbReference type="Proteomes" id="UP000293347"/>
    </source>
</evidence>
<keyword evidence="2" id="KW-0645">Protease</keyword>
<evidence type="ECO:0000256" key="1">
    <source>
        <dbReference type="SAM" id="SignalP"/>
    </source>
</evidence>
<dbReference type="RefSeq" id="WP_131595904.1">
    <property type="nucleotide sequence ID" value="NZ_SJSL01000002.1"/>
</dbReference>
<evidence type="ECO:0000313" key="2">
    <source>
        <dbReference type="EMBL" id="TCD01212.1"/>
    </source>
</evidence>
<keyword evidence="1" id="KW-0732">Signal</keyword>
<dbReference type="SUPFAM" id="SSF49452">
    <property type="entry name" value="Starch-binding domain-like"/>
    <property type="match status" value="1"/>
</dbReference>
<proteinExistence type="predicted"/>
<organism evidence="2 3">
    <name type="scientific">Pedobacter psychroterrae</name>
    <dbReference type="NCBI Taxonomy" id="2530453"/>
    <lineage>
        <taxon>Bacteria</taxon>
        <taxon>Pseudomonadati</taxon>
        <taxon>Bacteroidota</taxon>
        <taxon>Sphingobacteriia</taxon>
        <taxon>Sphingobacteriales</taxon>
        <taxon>Sphingobacteriaceae</taxon>
        <taxon>Pedobacter</taxon>
    </lineage>
</organism>
<dbReference type="Proteomes" id="UP000293347">
    <property type="component" value="Unassembled WGS sequence"/>
</dbReference>
<dbReference type="InterPro" id="IPR013784">
    <property type="entry name" value="Carb-bd-like_fold"/>
</dbReference>